<dbReference type="Proteomes" id="UP000063147">
    <property type="component" value="Chromosome"/>
</dbReference>
<name>A0A0M4RJE3_9FUSO</name>
<keyword evidence="1" id="KW-0472">Membrane</keyword>
<keyword evidence="1" id="KW-0812">Transmembrane</keyword>
<keyword evidence="1" id="KW-1133">Transmembrane helix</keyword>
<organism evidence="2">
    <name type="scientific">Fusobacterium animalis</name>
    <dbReference type="NCBI Taxonomy" id="76859"/>
    <lineage>
        <taxon>Bacteria</taxon>
        <taxon>Fusobacteriati</taxon>
        <taxon>Fusobacteriota</taxon>
        <taxon>Fusobacteriia</taxon>
        <taxon>Fusobacteriales</taxon>
        <taxon>Fusobacteriaceae</taxon>
        <taxon>Fusobacterium</taxon>
    </lineage>
</organism>
<proteinExistence type="predicted"/>
<accession>A0A0M4RJE3</accession>
<reference evidence="2 3" key="1">
    <citation type="submission" date="2015-09" db="EMBL/GenBank/DDBJ databases">
        <authorList>
            <person name="Jackson K.R."/>
            <person name="Lunt B.L."/>
            <person name="Fisher J.N.B."/>
            <person name="Gardner A.V."/>
            <person name="Bailey M.E."/>
            <person name="Deus L.M."/>
            <person name="Earl A.S."/>
            <person name="Gibby P.D."/>
            <person name="Hartmann K.A."/>
            <person name="Liu J.E."/>
            <person name="Manci A.M."/>
            <person name="Nielsen D.A."/>
            <person name="Solomon M.B."/>
            <person name="Breakwell D.P."/>
            <person name="Burnett S.H."/>
            <person name="Grose J.H."/>
        </authorList>
    </citation>
    <scope>NUCLEOTIDE SEQUENCE [LARGE SCALE GENOMIC DNA]</scope>
    <source>
        <strain evidence="2 3">KCOM 1279</strain>
    </source>
</reference>
<evidence type="ECO:0000313" key="2">
    <source>
        <dbReference type="EMBL" id="ALF17204.1"/>
    </source>
</evidence>
<protein>
    <submittedName>
        <fullName evidence="2">Uncharacterized protein</fullName>
    </submittedName>
</protein>
<feature type="transmembrane region" description="Helical" evidence="1">
    <location>
        <begin position="81"/>
        <end position="100"/>
    </location>
</feature>
<feature type="transmembrane region" description="Helical" evidence="1">
    <location>
        <begin position="44"/>
        <end position="69"/>
    </location>
</feature>
<evidence type="ECO:0000256" key="1">
    <source>
        <dbReference type="SAM" id="Phobius"/>
    </source>
</evidence>
<evidence type="ECO:0000313" key="3">
    <source>
        <dbReference type="Proteomes" id="UP000063147"/>
    </source>
</evidence>
<dbReference type="RefSeq" id="WP_060675814.1">
    <property type="nucleotide sequence ID" value="NZ_CP012713.1"/>
</dbReference>
<dbReference type="OrthoDB" id="9988623at2"/>
<sequence>MELIFILFIILAPISFLTLLEIIVLKESCEKTLKYLKLLKGIEIFFFLSSDGVIWLIICIIIYSMVLIFDFYKKIINIKEFIISIIYYIVDMVLAILILYKVEDSLSVVLSQ</sequence>
<feature type="transmembrane region" description="Helical" evidence="1">
    <location>
        <begin position="5"/>
        <end position="24"/>
    </location>
</feature>
<dbReference type="EMBL" id="CP012713">
    <property type="protein sequence ID" value="ALF17204.1"/>
    <property type="molecule type" value="Genomic_DNA"/>
</dbReference>
<dbReference type="PATRIC" id="fig|76859.3.peg.595"/>
<gene>
    <name evidence="2" type="ORF">RN98_03030</name>
</gene>
<dbReference type="AlphaFoldDB" id="A0A0M4RJE3"/>